<dbReference type="EMBL" id="JACSOD020000431">
    <property type="protein sequence ID" value="MBM6498459.1"/>
    <property type="molecule type" value="Genomic_DNA"/>
</dbReference>
<evidence type="ECO:0000256" key="5">
    <source>
        <dbReference type="ARBA" id="ARBA00023136"/>
    </source>
</evidence>
<evidence type="ECO:0000313" key="8">
    <source>
        <dbReference type="Proteomes" id="UP000759529"/>
    </source>
</evidence>
<dbReference type="Proteomes" id="UP000759529">
    <property type="component" value="Unassembled WGS sequence"/>
</dbReference>
<evidence type="ECO:0000256" key="1">
    <source>
        <dbReference type="ARBA" id="ARBA00004141"/>
    </source>
</evidence>
<keyword evidence="3 6" id="KW-0812">Transmembrane</keyword>
<dbReference type="InterPro" id="IPR012506">
    <property type="entry name" value="TMEM86B-like"/>
</dbReference>
<name>A0ABS2CU92_9FLAO</name>
<feature type="transmembrane region" description="Helical" evidence="6">
    <location>
        <begin position="156"/>
        <end position="177"/>
    </location>
</feature>
<evidence type="ECO:0000256" key="2">
    <source>
        <dbReference type="ARBA" id="ARBA00007375"/>
    </source>
</evidence>
<keyword evidence="4 6" id="KW-1133">Transmembrane helix</keyword>
<reference evidence="7 8" key="1">
    <citation type="submission" date="2021-02" db="EMBL/GenBank/DDBJ databases">
        <authorList>
            <person name="Jung H.S."/>
            <person name="Chun B.H."/>
            <person name="Jeon C.O."/>
        </authorList>
    </citation>
    <scope>NUCLEOTIDE SEQUENCE [LARGE SCALE GENOMIC DNA]</scope>
    <source>
        <strain evidence="7 8">LMG 25203</strain>
    </source>
</reference>
<dbReference type="Pfam" id="PF07947">
    <property type="entry name" value="YhhN"/>
    <property type="match status" value="1"/>
</dbReference>
<feature type="transmembrane region" description="Helical" evidence="6">
    <location>
        <begin position="98"/>
        <end position="117"/>
    </location>
</feature>
<evidence type="ECO:0000256" key="4">
    <source>
        <dbReference type="ARBA" id="ARBA00022989"/>
    </source>
</evidence>
<proteinExistence type="inferred from homology"/>
<protein>
    <recommendedName>
        <fullName evidence="9">YhhN-like protein</fullName>
    </recommendedName>
</protein>
<keyword evidence="5 6" id="KW-0472">Membrane</keyword>
<organism evidence="7 8">
    <name type="scientific">Flavobacterium macrobrachii</name>
    <dbReference type="NCBI Taxonomy" id="591204"/>
    <lineage>
        <taxon>Bacteria</taxon>
        <taxon>Pseudomonadati</taxon>
        <taxon>Bacteroidota</taxon>
        <taxon>Flavobacteriia</taxon>
        <taxon>Flavobacteriales</taxon>
        <taxon>Flavobacteriaceae</taxon>
        <taxon>Flavobacterium</taxon>
    </lineage>
</organism>
<evidence type="ECO:0000256" key="3">
    <source>
        <dbReference type="ARBA" id="ARBA00022692"/>
    </source>
</evidence>
<comment type="subcellular location">
    <subcellularLocation>
        <location evidence="1">Membrane</location>
        <topology evidence="1">Multi-pass membrane protein</topology>
    </subcellularLocation>
</comment>
<feature type="transmembrane region" description="Helical" evidence="6">
    <location>
        <begin position="43"/>
        <end position="62"/>
    </location>
</feature>
<keyword evidence="8" id="KW-1185">Reference proteome</keyword>
<evidence type="ECO:0008006" key="9">
    <source>
        <dbReference type="Google" id="ProtNLM"/>
    </source>
</evidence>
<evidence type="ECO:0000313" key="7">
    <source>
        <dbReference type="EMBL" id="MBM6498459.1"/>
    </source>
</evidence>
<evidence type="ECO:0000256" key="6">
    <source>
        <dbReference type="SAM" id="Phobius"/>
    </source>
</evidence>
<feature type="transmembrane region" description="Helical" evidence="6">
    <location>
        <begin position="129"/>
        <end position="150"/>
    </location>
</feature>
<comment type="similarity">
    <text evidence="2">Belongs to the TMEM86 family.</text>
</comment>
<accession>A0ABS2CU92</accession>
<comment type="caution">
    <text evidence="7">The sequence shown here is derived from an EMBL/GenBank/DDBJ whole genome shotgun (WGS) entry which is preliminary data.</text>
</comment>
<sequence>MLIPLLLAFYVVKSKKVNLFFVLSLLFSWIANLIFISKETNDILLGSFFFLVYRSLIIYLVFKLVKLPTKTPLILGSIPFLFIYTTVCFLSFEVMGNSILVFIVHTLFIVFLGGYSLGSFIITPSKSNLYLFVSTMLFAVSQFVFVLKFYSRYDYLLHSVAMLLFVVAQFYLTKFILIKDSPKTKYEFVTSVKEL</sequence>
<gene>
    <name evidence="7" type="ORF">H9X54_003975</name>
</gene>
<feature type="transmembrane region" description="Helical" evidence="6">
    <location>
        <begin position="17"/>
        <end position="37"/>
    </location>
</feature>
<feature type="transmembrane region" description="Helical" evidence="6">
    <location>
        <begin position="74"/>
        <end position="92"/>
    </location>
</feature>